<dbReference type="InterPro" id="IPR018357">
    <property type="entry name" value="Hexapep_transf_CS"/>
</dbReference>
<dbReference type="InterPro" id="IPR051159">
    <property type="entry name" value="Hexapeptide_acetyltransf"/>
</dbReference>
<keyword evidence="4" id="KW-0012">Acyltransferase</keyword>
<dbReference type="InterPro" id="IPR001451">
    <property type="entry name" value="Hexapep"/>
</dbReference>
<organism evidence="6 7">
    <name type="scientific">Skermanella cutis</name>
    <dbReference type="NCBI Taxonomy" id="2775420"/>
    <lineage>
        <taxon>Bacteria</taxon>
        <taxon>Pseudomonadati</taxon>
        <taxon>Pseudomonadota</taxon>
        <taxon>Alphaproteobacteria</taxon>
        <taxon>Rhodospirillales</taxon>
        <taxon>Azospirillaceae</taxon>
        <taxon>Skermanella</taxon>
    </lineage>
</organism>
<evidence type="ECO:0000313" key="6">
    <source>
        <dbReference type="EMBL" id="QQP93659.1"/>
    </source>
</evidence>
<dbReference type="Proteomes" id="UP000595197">
    <property type="component" value="Plasmid pTT6-2"/>
</dbReference>
<dbReference type="SUPFAM" id="SSF51161">
    <property type="entry name" value="Trimeric LpxA-like enzymes"/>
    <property type="match status" value="1"/>
</dbReference>
<geneLocation type="plasmid" evidence="6 7">
    <name>pTT6-2</name>
</geneLocation>
<dbReference type="SMART" id="SM01266">
    <property type="entry name" value="Mac"/>
    <property type="match status" value="1"/>
</dbReference>
<evidence type="ECO:0000256" key="3">
    <source>
        <dbReference type="ARBA" id="ARBA00022737"/>
    </source>
</evidence>
<evidence type="ECO:0000259" key="5">
    <source>
        <dbReference type="SMART" id="SM01266"/>
    </source>
</evidence>
<keyword evidence="6" id="KW-0614">Plasmid</keyword>
<name>A0ABX7BH19_9PROT</name>
<comment type="similarity">
    <text evidence="1">Belongs to the transferase hexapeptide repeat family.</text>
</comment>
<dbReference type="Gene3D" id="2.160.10.10">
    <property type="entry name" value="Hexapeptide repeat proteins"/>
    <property type="match status" value="1"/>
</dbReference>
<dbReference type="PANTHER" id="PTHR23416">
    <property type="entry name" value="SIALIC ACID SYNTHASE-RELATED"/>
    <property type="match status" value="1"/>
</dbReference>
<dbReference type="InterPro" id="IPR011004">
    <property type="entry name" value="Trimer_LpxA-like_sf"/>
</dbReference>
<evidence type="ECO:0000313" key="7">
    <source>
        <dbReference type="Proteomes" id="UP000595197"/>
    </source>
</evidence>
<proteinExistence type="inferred from homology"/>
<feature type="domain" description="Maltose/galactoside acetyltransferase" evidence="5">
    <location>
        <begin position="10"/>
        <end position="64"/>
    </location>
</feature>
<evidence type="ECO:0000256" key="4">
    <source>
        <dbReference type="ARBA" id="ARBA00023315"/>
    </source>
</evidence>
<accession>A0ABX7BH19</accession>
<protein>
    <submittedName>
        <fullName evidence="6">Sugar O-acetyltransferase</fullName>
    </submittedName>
</protein>
<evidence type="ECO:0000256" key="1">
    <source>
        <dbReference type="ARBA" id="ARBA00007274"/>
    </source>
</evidence>
<keyword evidence="2" id="KW-0808">Transferase</keyword>
<reference evidence="6" key="1">
    <citation type="submission" date="2021-02" db="EMBL/GenBank/DDBJ databases">
        <title>Skermanella TT6 skin isolate.</title>
        <authorList>
            <person name="Lee K."/>
            <person name="Ganzorig M."/>
        </authorList>
    </citation>
    <scope>NUCLEOTIDE SEQUENCE</scope>
    <source>
        <strain evidence="6">TT6</strain>
    </source>
</reference>
<dbReference type="Pfam" id="PF00132">
    <property type="entry name" value="Hexapep"/>
    <property type="match status" value="1"/>
</dbReference>
<dbReference type="RefSeq" id="WP_201083389.1">
    <property type="nucleotide sequence ID" value="NZ_CP067422.1"/>
</dbReference>
<dbReference type="Pfam" id="PF12464">
    <property type="entry name" value="Mac"/>
    <property type="match status" value="1"/>
</dbReference>
<sequence length="190" mass="20209">MSGTDGRSEKEKMLAGELYRAVGAELAADNLRADRLMRAYNATGADETERRGAILTDLLGHKGDDVVVRPPFYCDYGYNIRLGRGTFINFGAVLLDVVGIEIGENCQIGTFVQIVTADHPRDPELRRQGYESGVPIRVGRNVWIGSGAIILPGVTIGDDAVVGAGSVVTRNVPAGATVVGNPAKPSTRAR</sequence>
<dbReference type="EMBL" id="CP067422">
    <property type="protein sequence ID" value="QQP93659.1"/>
    <property type="molecule type" value="Genomic_DNA"/>
</dbReference>
<dbReference type="PROSITE" id="PS00101">
    <property type="entry name" value="HEXAPEP_TRANSFERASES"/>
    <property type="match status" value="1"/>
</dbReference>
<dbReference type="InterPro" id="IPR024688">
    <property type="entry name" value="Mac_dom"/>
</dbReference>
<gene>
    <name evidence="6" type="ORF">IGS68_32090</name>
</gene>
<dbReference type="CDD" id="cd03357">
    <property type="entry name" value="LbH_MAT_GAT"/>
    <property type="match status" value="1"/>
</dbReference>
<keyword evidence="3" id="KW-0677">Repeat</keyword>
<keyword evidence="7" id="KW-1185">Reference proteome</keyword>
<dbReference type="PANTHER" id="PTHR23416:SF23">
    <property type="entry name" value="ACETYLTRANSFERASE C18B11.09C-RELATED"/>
    <property type="match status" value="1"/>
</dbReference>
<evidence type="ECO:0000256" key="2">
    <source>
        <dbReference type="ARBA" id="ARBA00022679"/>
    </source>
</evidence>